<dbReference type="EMBL" id="BSYO01000011">
    <property type="protein sequence ID" value="GMH12184.1"/>
    <property type="molecule type" value="Genomic_DNA"/>
</dbReference>
<proteinExistence type="predicted"/>
<accession>A0AAD3SK46</accession>
<sequence>MCYAYGISGQYLSVQLIDGPIFAMWVHGVLSEKEFAEISGRSLASWNSIICTFAANGDAEAALKISQYDIFTGALQMKSALQELFLLVDPLV</sequence>
<organism evidence="1 2">
    <name type="scientific">Nepenthes gracilis</name>
    <name type="common">Slender pitcher plant</name>
    <dbReference type="NCBI Taxonomy" id="150966"/>
    <lineage>
        <taxon>Eukaryota</taxon>
        <taxon>Viridiplantae</taxon>
        <taxon>Streptophyta</taxon>
        <taxon>Embryophyta</taxon>
        <taxon>Tracheophyta</taxon>
        <taxon>Spermatophyta</taxon>
        <taxon>Magnoliopsida</taxon>
        <taxon>eudicotyledons</taxon>
        <taxon>Gunneridae</taxon>
        <taxon>Pentapetalae</taxon>
        <taxon>Caryophyllales</taxon>
        <taxon>Nepenthaceae</taxon>
        <taxon>Nepenthes</taxon>
    </lineage>
</organism>
<comment type="caution">
    <text evidence="1">The sequence shown here is derived from an EMBL/GenBank/DDBJ whole genome shotgun (WGS) entry which is preliminary data.</text>
</comment>
<dbReference type="AlphaFoldDB" id="A0AAD3SK46"/>
<dbReference type="Proteomes" id="UP001279734">
    <property type="component" value="Unassembled WGS sequence"/>
</dbReference>
<reference evidence="1" key="1">
    <citation type="submission" date="2023-05" db="EMBL/GenBank/DDBJ databases">
        <title>Nepenthes gracilis genome sequencing.</title>
        <authorList>
            <person name="Fukushima K."/>
        </authorList>
    </citation>
    <scope>NUCLEOTIDE SEQUENCE</scope>
    <source>
        <strain evidence="1">SING2019-196</strain>
    </source>
</reference>
<gene>
    <name evidence="1" type="ORF">Nepgr_014025</name>
</gene>
<keyword evidence="2" id="KW-1185">Reference proteome</keyword>
<evidence type="ECO:0000313" key="1">
    <source>
        <dbReference type="EMBL" id="GMH12184.1"/>
    </source>
</evidence>
<protein>
    <submittedName>
        <fullName evidence="1">Uncharacterized protein</fullName>
    </submittedName>
</protein>
<evidence type="ECO:0000313" key="2">
    <source>
        <dbReference type="Proteomes" id="UP001279734"/>
    </source>
</evidence>
<name>A0AAD3SK46_NEPGR</name>